<dbReference type="AlphaFoldDB" id="A0A2R5HEV6"/>
<dbReference type="EMBL" id="BFFO01000003">
    <property type="protein sequence ID" value="GBG96562.1"/>
    <property type="molecule type" value="Genomic_DNA"/>
</dbReference>
<dbReference type="RefSeq" id="WP_109245534.1">
    <property type="nucleotide sequence ID" value="NZ_BFFO01000003.1"/>
</dbReference>
<gene>
    <name evidence="1" type="ORF">NtB2_00675</name>
</gene>
<accession>A0A2R5HEV6</accession>
<evidence type="ECO:0000313" key="2">
    <source>
        <dbReference type="Proteomes" id="UP000245021"/>
    </source>
</evidence>
<dbReference type="GO" id="GO:0030153">
    <property type="term" value="P:bacteriocin immunity"/>
    <property type="evidence" value="ECO:0007669"/>
    <property type="project" value="InterPro"/>
</dbReference>
<name>A0A2R5HEV6_9LACT</name>
<evidence type="ECO:0000313" key="1">
    <source>
        <dbReference type="EMBL" id="GBG96562.1"/>
    </source>
</evidence>
<comment type="caution">
    <text evidence="1">The sequence shown here is derived from an EMBL/GenBank/DDBJ whole genome shotgun (WGS) entry which is preliminary data.</text>
</comment>
<dbReference type="Pfam" id="PF08951">
    <property type="entry name" value="EntA_Immun"/>
    <property type="match status" value="1"/>
</dbReference>
<proteinExistence type="predicted"/>
<dbReference type="InterPro" id="IPR015046">
    <property type="entry name" value="LciA_Immunity-like"/>
</dbReference>
<dbReference type="Proteomes" id="UP000245021">
    <property type="component" value="Unassembled WGS sequence"/>
</dbReference>
<keyword evidence="2" id="KW-1185">Reference proteome</keyword>
<sequence>MEREEVLVRLYNLILDEAVSSEERDYLLKSKEALEKGGKRHLYS</sequence>
<protein>
    <submittedName>
        <fullName evidence="1">Uncharacterized protein</fullName>
    </submittedName>
</protein>
<reference evidence="1 2" key="1">
    <citation type="journal article" date="2018" name="Genome Announc.">
        <title>Draft Genome Sequence of Lactococcus sp. Strain NtB2 (JCM 32569), Isolated from the Gut of the Higher Termite Nasutitermes takasagoensis.</title>
        <authorList>
            <person name="Noda S."/>
            <person name="Aihara C."/>
            <person name="Yuki M."/>
            <person name="Ohkuma M."/>
        </authorList>
    </citation>
    <scope>NUCLEOTIDE SEQUENCE [LARGE SCALE GENOMIC DNA]</scope>
    <source>
        <strain evidence="1 2">NtB2</strain>
    </source>
</reference>
<organism evidence="1 2">
    <name type="scientific">Lactococcus termiticola</name>
    <dbReference type="NCBI Taxonomy" id="2169526"/>
    <lineage>
        <taxon>Bacteria</taxon>
        <taxon>Bacillati</taxon>
        <taxon>Bacillota</taxon>
        <taxon>Bacilli</taxon>
        <taxon>Lactobacillales</taxon>
        <taxon>Streptococcaceae</taxon>
        <taxon>Lactococcus</taxon>
    </lineage>
</organism>